<reference evidence="1 2" key="1">
    <citation type="submission" date="2021-01" db="EMBL/GenBank/DDBJ databases">
        <title>Whole genome shotgun sequence of Verrucosispora andamanensis NBRC 109075.</title>
        <authorList>
            <person name="Komaki H."/>
            <person name="Tamura T."/>
        </authorList>
    </citation>
    <scope>NUCLEOTIDE SEQUENCE [LARGE SCALE GENOMIC DNA]</scope>
    <source>
        <strain evidence="1 2">NBRC 109075</strain>
    </source>
</reference>
<dbReference type="EMBL" id="BOOZ01000011">
    <property type="protein sequence ID" value="GIJ09169.1"/>
    <property type="molecule type" value="Genomic_DNA"/>
</dbReference>
<protein>
    <submittedName>
        <fullName evidence="1">Plasmid replication initiator protein</fullName>
    </submittedName>
</protein>
<organism evidence="1 2">
    <name type="scientific">Micromonospora andamanensis</name>
    <dbReference type="NCBI Taxonomy" id="1287068"/>
    <lineage>
        <taxon>Bacteria</taxon>
        <taxon>Bacillati</taxon>
        <taxon>Actinomycetota</taxon>
        <taxon>Actinomycetes</taxon>
        <taxon>Micromonosporales</taxon>
        <taxon>Micromonosporaceae</taxon>
        <taxon>Micromonospora</taxon>
    </lineage>
</organism>
<comment type="caution">
    <text evidence="1">The sequence shown here is derived from an EMBL/GenBank/DDBJ whole genome shotgun (WGS) entry which is preliminary data.</text>
</comment>
<name>A0ABQ4HU55_9ACTN</name>
<dbReference type="Pfam" id="PF20199">
    <property type="entry name" value="RepSA"/>
    <property type="match status" value="1"/>
</dbReference>
<sequence length="476" mass="52926">MPTPAPGGPDEGLSFTDREILSTATHPDFRAWLARVRHIGGCQHPVHLVGHTLTVDASTGRLVHSFTSAEQPHGRLTIACGNRRQSRCEPCARLHQGDTYHLVVSGLAGGKGLPDTVRSHPRVFVTFTAPSFGPVHRHTTDKPCRPSRGRRGLVCGHGRPLWCLDRHTSGDPLTGAPLCADCYDYPAAVLWNAHTRDLWQRLHRNLYEAIATTRGISRTAVRNAVRVAYAKVAEYQRRGSVHFHAVMRFDGPTPDAPPPAWATLALLVRTIRTATRRVHLAVPGLDTILRFGAQLDIRPILPGHHGDDLTERAVASYIAKYVTKPEVAGITVDRPIRDAITISVLPVTDHARTLIRICWTLASRAEYKSLNLRRWAHQLGYRGHIATKSRAYSTTYTALRAAREQHRRDHNDQEETSDDIDTITDKDWTYTGNGHTPGQAMFADGIADDLRTAREAAHDARMSVDTHQETCNEHDY</sequence>
<evidence type="ECO:0000313" key="2">
    <source>
        <dbReference type="Proteomes" id="UP000647017"/>
    </source>
</evidence>
<dbReference type="Proteomes" id="UP000647017">
    <property type="component" value="Unassembled WGS sequence"/>
</dbReference>
<keyword evidence="2" id="KW-1185">Reference proteome</keyword>
<proteinExistence type="predicted"/>
<dbReference type="InterPro" id="IPR046828">
    <property type="entry name" value="RepSA"/>
</dbReference>
<evidence type="ECO:0000313" key="1">
    <source>
        <dbReference type="EMBL" id="GIJ09169.1"/>
    </source>
</evidence>
<accession>A0ABQ4HU55</accession>
<gene>
    <name evidence="1" type="ORF">Van01_23830</name>
</gene>
<dbReference type="RefSeq" id="WP_204005807.1">
    <property type="nucleotide sequence ID" value="NZ_BOOZ01000011.1"/>
</dbReference>